<evidence type="ECO:0000256" key="4">
    <source>
        <dbReference type="SAM" id="MobiDB-lite"/>
    </source>
</evidence>
<dbReference type="OrthoDB" id="190275at2"/>
<evidence type="ECO:0000259" key="5">
    <source>
        <dbReference type="SMART" id="SM00479"/>
    </source>
</evidence>
<dbReference type="InterPro" id="IPR036397">
    <property type="entry name" value="RNaseH_sf"/>
</dbReference>
<dbReference type="Gene3D" id="3.30.420.10">
    <property type="entry name" value="Ribonuclease H-like superfamily/Ribonuclease H"/>
    <property type="match status" value="1"/>
</dbReference>
<gene>
    <name evidence="6" type="ORF">ADL15_19320</name>
</gene>
<evidence type="ECO:0000313" key="6">
    <source>
        <dbReference type="EMBL" id="KUL32667.1"/>
    </source>
</evidence>
<evidence type="ECO:0000256" key="1">
    <source>
        <dbReference type="ARBA" id="ARBA00022722"/>
    </source>
</evidence>
<dbReference type="EMBL" id="LLZH01000167">
    <property type="protein sequence ID" value="KUL32667.1"/>
    <property type="molecule type" value="Genomic_DNA"/>
</dbReference>
<dbReference type="RefSeq" id="WP_067692775.1">
    <property type="nucleotide sequence ID" value="NZ_LLZH01000167.1"/>
</dbReference>
<dbReference type="GO" id="GO:0008408">
    <property type="term" value="F:3'-5' exonuclease activity"/>
    <property type="evidence" value="ECO:0007669"/>
    <property type="project" value="TreeGrafter"/>
</dbReference>
<proteinExistence type="predicted"/>
<dbReference type="SUPFAM" id="SSF158682">
    <property type="entry name" value="TerB-like"/>
    <property type="match status" value="1"/>
</dbReference>
<keyword evidence="1" id="KW-0540">Nuclease</keyword>
<dbReference type="SUPFAM" id="SSF53098">
    <property type="entry name" value="Ribonuclease H-like"/>
    <property type="match status" value="1"/>
</dbReference>
<dbReference type="Proteomes" id="UP000053244">
    <property type="component" value="Unassembled WGS sequence"/>
</dbReference>
<dbReference type="InterPro" id="IPR029024">
    <property type="entry name" value="TerB-like"/>
</dbReference>
<evidence type="ECO:0000256" key="2">
    <source>
        <dbReference type="ARBA" id="ARBA00022801"/>
    </source>
</evidence>
<dbReference type="CDD" id="cd06127">
    <property type="entry name" value="DEDDh"/>
    <property type="match status" value="1"/>
</dbReference>
<feature type="region of interest" description="Disordered" evidence="4">
    <location>
        <begin position="367"/>
        <end position="438"/>
    </location>
</feature>
<evidence type="ECO:0000313" key="7">
    <source>
        <dbReference type="Proteomes" id="UP000053244"/>
    </source>
</evidence>
<comment type="caution">
    <text evidence="6">The sequence shown here is derived from an EMBL/GenBank/DDBJ whole genome shotgun (WGS) entry which is preliminary data.</text>
</comment>
<dbReference type="InterPro" id="IPR013520">
    <property type="entry name" value="Ribonucl_H"/>
</dbReference>
<feature type="domain" description="Exonuclease" evidence="5">
    <location>
        <begin position="1"/>
        <end position="168"/>
    </location>
</feature>
<dbReference type="PANTHER" id="PTHR30231:SF4">
    <property type="entry name" value="PROTEIN NEN2"/>
    <property type="match status" value="1"/>
</dbReference>
<dbReference type="AlphaFoldDB" id="A0A117MS19"/>
<dbReference type="InterPro" id="IPR036420">
    <property type="entry name" value="BRCT_dom_sf"/>
</dbReference>
<dbReference type="GO" id="GO:0005829">
    <property type="term" value="C:cytosol"/>
    <property type="evidence" value="ECO:0007669"/>
    <property type="project" value="TreeGrafter"/>
</dbReference>
<dbReference type="Gene3D" id="3.40.50.10190">
    <property type="entry name" value="BRCT domain"/>
    <property type="match status" value="1"/>
</dbReference>
<name>A0A117MS19_9ACTN</name>
<dbReference type="GO" id="GO:0003676">
    <property type="term" value="F:nucleic acid binding"/>
    <property type="evidence" value="ECO:0007669"/>
    <property type="project" value="InterPro"/>
</dbReference>
<accession>A0A117MS19</accession>
<keyword evidence="7" id="KW-1185">Reference proteome</keyword>
<sequence>MYAVVDLQTTGTRTSWHDRIVEIAIVRLDATGTVVDEWCTLVNPDRDLGPQSLHGITGAEARRAPVFAEVAGQIAERLAGQLLVAHNLLFDAGFLLAEFGKLGVTVPVDDDWGLCTMRLAGHFLPTASRSLKACRAAAGLPPHREYSALHGARAAAELLTYYLGRAGDPPPWAELSDEVRQMKWPALPVTDVVPVARGRTEEREPHFLTRLVERLPRQLNPKADAYLALLDGVLLDRHISASEADQLVTTAERIGLSRADAEFLHHRYLSGLAAVALADQILTPAERLDLDGVAELLGLTSADVDRALAGAAEHPSAPIAQWQLSPGDQVVFTGILQPPREHLEVDALTHGLRTARKVTKQTRLLVAADPDSMSHKTTPPSCPPPPPPHFPPPPTPPASTTSRSSPRPPTARCSRPCSANPFLVRMRSARPQATSQAP</sequence>
<organism evidence="6 7">
    <name type="scientific">Actinoplanes awajinensis subsp. mycoplanecinus</name>
    <dbReference type="NCBI Taxonomy" id="135947"/>
    <lineage>
        <taxon>Bacteria</taxon>
        <taxon>Bacillati</taxon>
        <taxon>Actinomycetota</taxon>
        <taxon>Actinomycetes</taxon>
        <taxon>Micromonosporales</taxon>
        <taxon>Micromonosporaceae</taxon>
        <taxon>Actinoplanes</taxon>
    </lineage>
</organism>
<feature type="compositionally biased region" description="Pro residues" evidence="4">
    <location>
        <begin position="380"/>
        <end position="397"/>
    </location>
</feature>
<dbReference type="SMART" id="SM00479">
    <property type="entry name" value="EXOIII"/>
    <property type="match status" value="1"/>
</dbReference>
<dbReference type="InterPro" id="IPR012337">
    <property type="entry name" value="RNaseH-like_sf"/>
</dbReference>
<feature type="compositionally biased region" description="Low complexity" evidence="4">
    <location>
        <begin position="398"/>
        <end position="418"/>
    </location>
</feature>
<evidence type="ECO:0000256" key="3">
    <source>
        <dbReference type="ARBA" id="ARBA00022839"/>
    </source>
</evidence>
<keyword evidence="2" id="KW-0378">Hydrolase</keyword>
<protein>
    <recommendedName>
        <fullName evidence="5">Exonuclease domain-containing protein</fullName>
    </recommendedName>
</protein>
<dbReference type="FunFam" id="3.30.420.10:FF:000045">
    <property type="entry name" value="3'-5' exonuclease DinG"/>
    <property type="match status" value="1"/>
</dbReference>
<dbReference type="PANTHER" id="PTHR30231">
    <property type="entry name" value="DNA POLYMERASE III SUBUNIT EPSILON"/>
    <property type="match status" value="1"/>
</dbReference>
<reference evidence="6 7" key="1">
    <citation type="submission" date="2015-10" db="EMBL/GenBank/DDBJ databases">
        <authorList>
            <person name="Gilbert D.G."/>
        </authorList>
    </citation>
    <scope>NUCLEOTIDE SEQUENCE [LARGE SCALE GENOMIC DNA]</scope>
    <source>
        <strain evidence="6 7">NRRL B-16712</strain>
    </source>
</reference>
<dbReference type="Pfam" id="PF00929">
    <property type="entry name" value="RNase_T"/>
    <property type="match status" value="1"/>
</dbReference>
<keyword evidence="3" id="KW-0269">Exonuclease</keyword>